<keyword evidence="2" id="KW-1185">Reference proteome</keyword>
<reference evidence="2" key="1">
    <citation type="journal article" date="2019" name="Int. J. Syst. Evol. Microbiol.">
        <title>The Global Catalogue of Microorganisms (GCM) 10K type strain sequencing project: providing services to taxonomists for standard genome sequencing and annotation.</title>
        <authorList>
            <consortium name="The Broad Institute Genomics Platform"/>
            <consortium name="The Broad Institute Genome Sequencing Center for Infectious Disease"/>
            <person name="Wu L."/>
            <person name="Ma J."/>
        </authorList>
    </citation>
    <scope>NUCLEOTIDE SEQUENCE [LARGE SCALE GENOMIC DNA]</scope>
    <source>
        <strain evidence="2">CGMCC 1.10363</strain>
    </source>
</reference>
<dbReference type="RefSeq" id="WP_390231343.1">
    <property type="nucleotide sequence ID" value="NZ_JBHSCN010000006.1"/>
</dbReference>
<sequence length="167" mass="18786">MTVHGATTSPRRIARWLKKRSPGEKIHSHLDFHVGAIGNYCKKTRKTAELVALLRKLQINGNESSSRTPLPRRHDFDPHLVKQLVDEYKGGRSTYELARKHQLRRNTVRDVLRREGVDITPGTTSRLTAEQKEDVRSQRARGESPTALALAFGVSLSTIKRALASSN</sequence>
<evidence type="ECO:0000313" key="2">
    <source>
        <dbReference type="Proteomes" id="UP001595900"/>
    </source>
</evidence>
<comment type="caution">
    <text evidence="1">The sequence shown here is derived from an EMBL/GenBank/DDBJ whole genome shotgun (WGS) entry which is preliminary data.</text>
</comment>
<proteinExistence type="predicted"/>
<protein>
    <recommendedName>
        <fullName evidence="3">Helix-turn-helix domain-containing protein</fullName>
    </recommendedName>
</protein>
<dbReference type="Proteomes" id="UP001595900">
    <property type="component" value="Unassembled WGS sequence"/>
</dbReference>
<evidence type="ECO:0008006" key="3">
    <source>
        <dbReference type="Google" id="ProtNLM"/>
    </source>
</evidence>
<gene>
    <name evidence="1" type="ORF">ACFOYW_16360</name>
</gene>
<organism evidence="1 2">
    <name type="scientific">Gryllotalpicola reticulitermitis</name>
    <dbReference type="NCBI Taxonomy" id="1184153"/>
    <lineage>
        <taxon>Bacteria</taxon>
        <taxon>Bacillati</taxon>
        <taxon>Actinomycetota</taxon>
        <taxon>Actinomycetes</taxon>
        <taxon>Micrococcales</taxon>
        <taxon>Microbacteriaceae</taxon>
        <taxon>Gryllotalpicola</taxon>
    </lineage>
</organism>
<accession>A0ABV8QC87</accession>
<name>A0ABV8QC87_9MICO</name>
<dbReference type="Gene3D" id="1.10.10.60">
    <property type="entry name" value="Homeodomain-like"/>
    <property type="match status" value="2"/>
</dbReference>
<dbReference type="EMBL" id="JBHSCN010000006">
    <property type="protein sequence ID" value="MFC4244949.1"/>
    <property type="molecule type" value="Genomic_DNA"/>
</dbReference>
<evidence type="ECO:0000313" key="1">
    <source>
        <dbReference type="EMBL" id="MFC4244949.1"/>
    </source>
</evidence>